<dbReference type="EMBL" id="MN740509">
    <property type="protein sequence ID" value="QHU30528.1"/>
    <property type="molecule type" value="Genomic_DNA"/>
</dbReference>
<dbReference type="AlphaFoldDB" id="A0A6C0LKU7"/>
<name>A0A6C0LKU7_9ZZZZ</name>
<accession>A0A6C0LKU7</accession>
<proteinExistence type="predicted"/>
<reference evidence="1" key="1">
    <citation type="journal article" date="2020" name="Nature">
        <title>Giant virus diversity and host interactions through global metagenomics.</title>
        <authorList>
            <person name="Schulz F."/>
            <person name="Roux S."/>
            <person name="Paez-Espino D."/>
            <person name="Jungbluth S."/>
            <person name="Walsh D.A."/>
            <person name="Denef V.J."/>
            <person name="McMahon K.D."/>
            <person name="Konstantinidis K.T."/>
            <person name="Eloe-Fadrosh E.A."/>
            <person name="Kyrpides N.C."/>
            <person name="Woyke T."/>
        </authorList>
    </citation>
    <scope>NUCLEOTIDE SEQUENCE</scope>
    <source>
        <strain evidence="1">GVMAG-M-3300027833-19</strain>
    </source>
</reference>
<evidence type="ECO:0000313" key="1">
    <source>
        <dbReference type="EMBL" id="QHU30528.1"/>
    </source>
</evidence>
<sequence>MGTVGEGSNFTFIIPSTGSLKMCTKDPDYTKLTTTYSSETAVMDGTVLKVNDKKLNDLVCK</sequence>
<protein>
    <submittedName>
        <fullName evidence="1">Uncharacterized protein</fullName>
    </submittedName>
</protein>
<organism evidence="1">
    <name type="scientific">viral metagenome</name>
    <dbReference type="NCBI Taxonomy" id="1070528"/>
    <lineage>
        <taxon>unclassified sequences</taxon>
        <taxon>metagenomes</taxon>
        <taxon>organismal metagenomes</taxon>
    </lineage>
</organism>